<evidence type="ECO:0000256" key="8">
    <source>
        <dbReference type="ARBA" id="ARBA00044464"/>
    </source>
</evidence>
<evidence type="ECO:0000256" key="2">
    <source>
        <dbReference type="ARBA" id="ARBA00007049"/>
    </source>
</evidence>
<dbReference type="Pfam" id="PF01988">
    <property type="entry name" value="VIT1"/>
    <property type="match status" value="1"/>
</dbReference>
<evidence type="ECO:0000256" key="7">
    <source>
        <dbReference type="ARBA" id="ARBA00023136"/>
    </source>
</evidence>
<evidence type="ECO:0000313" key="10">
    <source>
        <dbReference type="EMBL" id="KAH7436417.1"/>
    </source>
</evidence>
<keyword evidence="3" id="KW-0406">Ion transport</keyword>
<dbReference type="GO" id="GO:0006826">
    <property type="term" value="P:iron ion transport"/>
    <property type="evidence" value="ECO:0007669"/>
    <property type="project" value="UniProtKB-KW"/>
</dbReference>
<evidence type="ECO:0000256" key="5">
    <source>
        <dbReference type="ARBA" id="ARBA00022692"/>
    </source>
</evidence>
<dbReference type="GO" id="GO:0005774">
    <property type="term" value="C:vacuolar membrane"/>
    <property type="evidence" value="ECO:0007669"/>
    <property type="project" value="UniProtKB-SubCell"/>
</dbReference>
<evidence type="ECO:0000256" key="1">
    <source>
        <dbReference type="ARBA" id="ARBA00004128"/>
    </source>
</evidence>
<dbReference type="OMA" id="MECGHAP"/>
<keyword evidence="5 9" id="KW-0812">Transmembrane</keyword>
<comment type="caution">
    <text evidence="10">The sequence shown here is derived from an EMBL/GenBank/DDBJ whole genome shotgun (WGS) entry which is preliminary data.</text>
</comment>
<dbReference type="Proteomes" id="UP000825935">
    <property type="component" value="Chromosome 5"/>
</dbReference>
<feature type="transmembrane region" description="Helical" evidence="9">
    <location>
        <begin position="84"/>
        <end position="110"/>
    </location>
</feature>
<accession>A0A8T2UJT4</accession>
<keyword evidence="11" id="KW-1185">Reference proteome</keyword>
<keyword evidence="4" id="KW-0926">Vacuole</keyword>
<reference evidence="10" key="1">
    <citation type="submission" date="2021-08" db="EMBL/GenBank/DDBJ databases">
        <title>WGS assembly of Ceratopteris richardii.</title>
        <authorList>
            <person name="Marchant D.B."/>
            <person name="Chen G."/>
            <person name="Jenkins J."/>
            <person name="Shu S."/>
            <person name="Leebens-Mack J."/>
            <person name="Grimwood J."/>
            <person name="Schmutz J."/>
            <person name="Soltis P."/>
            <person name="Soltis D."/>
            <person name="Chen Z.-H."/>
        </authorList>
    </citation>
    <scope>NUCLEOTIDE SEQUENCE</scope>
    <source>
        <strain evidence="10">Whitten #5841</strain>
        <tissue evidence="10">Leaf</tissue>
    </source>
</reference>
<evidence type="ECO:0000313" key="11">
    <source>
        <dbReference type="Proteomes" id="UP000825935"/>
    </source>
</evidence>
<evidence type="ECO:0000256" key="9">
    <source>
        <dbReference type="SAM" id="Phobius"/>
    </source>
</evidence>
<sequence>MHAWQLLFTNLAALYHQLYYTDRRMECGHAPASLTIDEADAAKRDRPNKHFKSSEVVRDIIIGMSDGLTVPFALAAGLSGTSAGSFIVVAAGLAEVAAGSIAMGLGGYLAGKSDVDHYKSERKLEMEDIQFVPDIVAEEGAAILANLGLQPDEYNPVIRSLMKRPSDWLEFMMRFQLGLEKPDPRRALKSAATIAISYVIGGLVPLMPYILTSNVQSALYLSVGITVCALFIFGLCKGIFTGTNAIKSAFQTVVVGVLASAAAFALARAIQVLEHRHGH</sequence>
<evidence type="ECO:0008006" key="12">
    <source>
        <dbReference type="Google" id="ProtNLM"/>
    </source>
</evidence>
<dbReference type="CDD" id="cd02435">
    <property type="entry name" value="CCC1"/>
    <property type="match status" value="1"/>
</dbReference>
<keyword evidence="3" id="KW-0410">Iron transport</keyword>
<organism evidence="10 11">
    <name type="scientific">Ceratopteris richardii</name>
    <name type="common">Triangle waterfern</name>
    <dbReference type="NCBI Taxonomy" id="49495"/>
    <lineage>
        <taxon>Eukaryota</taxon>
        <taxon>Viridiplantae</taxon>
        <taxon>Streptophyta</taxon>
        <taxon>Embryophyta</taxon>
        <taxon>Tracheophyta</taxon>
        <taxon>Polypodiopsida</taxon>
        <taxon>Polypodiidae</taxon>
        <taxon>Polypodiales</taxon>
        <taxon>Pteridineae</taxon>
        <taxon>Pteridaceae</taxon>
        <taxon>Parkerioideae</taxon>
        <taxon>Ceratopteris</taxon>
    </lineage>
</organism>
<dbReference type="EMBL" id="CM035410">
    <property type="protein sequence ID" value="KAH7436417.1"/>
    <property type="molecule type" value="Genomic_DNA"/>
</dbReference>
<dbReference type="GO" id="GO:0005384">
    <property type="term" value="F:manganese ion transmembrane transporter activity"/>
    <property type="evidence" value="ECO:0007669"/>
    <property type="project" value="InterPro"/>
</dbReference>
<dbReference type="AlphaFoldDB" id="A0A8T2UJT4"/>
<name>A0A8T2UJT4_CERRI</name>
<keyword evidence="3" id="KW-0408">Iron</keyword>
<feature type="transmembrane region" description="Helical" evidence="9">
    <location>
        <begin position="217"/>
        <end position="236"/>
    </location>
</feature>
<dbReference type="OrthoDB" id="73465at2759"/>
<dbReference type="PANTHER" id="PTHR31851">
    <property type="entry name" value="FE(2+)/MN(2+) TRANSPORTER PCL1"/>
    <property type="match status" value="1"/>
</dbReference>
<comment type="subcellular location">
    <subcellularLocation>
        <location evidence="1">Vacuole membrane</location>
        <topology evidence="1">Multi-pass membrane protein</topology>
    </subcellularLocation>
</comment>
<evidence type="ECO:0000256" key="3">
    <source>
        <dbReference type="ARBA" id="ARBA00022496"/>
    </source>
</evidence>
<feature type="transmembrane region" description="Helical" evidence="9">
    <location>
        <begin position="248"/>
        <end position="270"/>
    </location>
</feature>
<dbReference type="InterPro" id="IPR008217">
    <property type="entry name" value="Ccc1_fam"/>
</dbReference>
<gene>
    <name evidence="10" type="ORF">KP509_05G019000</name>
</gene>
<proteinExistence type="inferred from homology"/>
<evidence type="ECO:0000256" key="6">
    <source>
        <dbReference type="ARBA" id="ARBA00022989"/>
    </source>
</evidence>
<keyword evidence="6 9" id="KW-1133">Transmembrane helix</keyword>
<comment type="catalytic activity">
    <reaction evidence="8">
        <text>Fe(2+)(in) = Fe(2+)(out)</text>
        <dbReference type="Rhea" id="RHEA:28486"/>
        <dbReference type="ChEBI" id="CHEBI:29033"/>
    </reaction>
    <physiologicalReaction direction="left-to-right" evidence="8">
        <dbReference type="Rhea" id="RHEA:28487"/>
    </physiologicalReaction>
</comment>
<comment type="similarity">
    <text evidence="2">Belongs to the CCC1 family.</text>
</comment>
<protein>
    <recommendedName>
        <fullName evidence="12">Vacuolar iron transporter 1.1</fullName>
    </recommendedName>
</protein>
<keyword evidence="7 9" id="KW-0472">Membrane</keyword>
<dbReference type="GO" id="GO:0030026">
    <property type="term" value="P:intracellular manganese ion homeostasis"/>
    <property type="evidence" value="ECO:0007669"/>
    <property type="project" value="InterPro"/>
</dbReference>
<keyword evidence="3" id="KW-0813">Transport</keyword>
<feature type="transmembrane region" description="Helical" evidence="9">
    <location>
        <begin position="191"/>
        <end position="211"/>
    </location>
</feature>
<evidence type="ECO:0000256" key="4">
    <source>
        <dbReference type="ARBA" id="ARBA00022554"/>
    </source>
</evidence>